<name>A0ABT1DJE6_9ACTN</name>
<evidence type="ECO:0000313" key="3">
    <source>
        <dbReference type="EMBL" id="MCO8270961.1"/>
    </source>
</evidence>
<reference evidence="3 4" key="1">
    <citation type="submission" date="2022-06" db="EMBL/GenBank/DDBJ databases">
        <title>New Species of the Genus Actinoplanes, ActinopZanes ferrugineus.</title>
        <authorList>
            <person name="Ding P."/>
        </authorList>
    </citation>
    <scope>NUCLEOTIDE SEQUENCE [LARGE SCALE GENOMIC DNA]</scope>
    <source>
        <strain evidence="3 4">TRM88003</strain>
    </source>
</reference>
<evidence type="ECO:0000256" key="1">
    <source>
        <dbReference type="SAM" id="MobiDB-lite"/>
    </source>
</evidence>
<feature type="compositionally biased region" description="Low complexity" evidence="1">
    <location>
        <begin position="9"/>
        <end position="28"/>
    </location>
</feature>
<comment type="caution">
    <text evidence="3">The sequence shown here is derived from an EMBL/GenBank/DDBJ whole genome shotgun (WGS) entry which is preliminary data.</text>
</comment>
<evidence type="ECO:0000256" key="2">
    <source>
        <dbReference type="SAM" id="Phobius"/>
    </source>
</evidence>
<dbReference type="EMBL" id="JAMYJR010000009">
    <property type="protein sequence ID" value="MCO8270961.1"/>
    <property type="molecule type" value="Genomic_DNA"/>
</dbReference>
<feature type="compositionally biased region" description="Gly residues" evidence="1">
    <location>
        <begin position="29"/>
        <end position="40"/>
    </location>
</feature>
<keyword evidence="2" id="KW-0472">Membrane</keyword>
<feature type="region of interest" description="Disordered" evidence="1">
    <location>
        <begin position="1"/>
        <end position="89"/>
    </location>
</feature>
<keyword evidence="4" id="KW-1185">Reference proteome</keyword>
<keyword evidence="2" id="KW-0812">Transmembrane</keyword>
<accession>A0ABT1DJE6</accession>
<evidence type="ECO:0000313" key="4">
    <source>
        <dbReference type="Proteomes" id="UP001523369"/>
    </source>
</evidence>
<sequence>MSPGPHPASPGSYPSGGPFPTSGGPHPTSGGGSYPGGGTPSGPPYPSSGGGYGPFQGAPDPFGEKQEGWTDTPYGFAAPPGRRIEPSPPPQRSRLFVGLLAGLVVGLLLFGAGGFFAGRATAPKAEAAPAPAPTSTAGDSLGVFEQNQVAVNSPDFKGTALTTLAEGWLPYLSTCSRPKPNGGEKVRVRCTLDGMSAIFVEYESVAERDKARVKAMGQAVDARTLTPGVAPAAERSTPSGRTTGNYLEYAYRLTEGGTTRTVSGMWWDDAQTPVAGYLLAYWEEGLGEKWEPMRDLWSRYA</sequence>
<protein>
    <submittedName>
        <fullName evidence="3">Uncharacterized protein</fullName>
    </submittedName>
</protein>
<feature type="transmembrane region" description="Helical" evidence="2">
    <location>
        <begin position="95"/>
        <end position="117"/>
    </location>
</feature>
<organism evidence="3 4">
    <name type="scientific">Paractinoplanes aksuensis</name>
    <dbReference type="NCBI Taxonomy" id="2939490"/>
    <lineage>
        <taxon>Bacteria</taxon>
        <taxon>Bacillati</taxon>
        <taxon>Actinomycetota</taxon>
        <taxon>Actinomycetes</taxon>
        <taxon>Micromonosporales</taxon>
        <taxon>Micromonosporaceae</taxon>
        <taxon>Paractinoplanes</taxon>
    </lineage>
</organism>
<dbReference type="RefSeq" id="WP_253237076.1">
    <property type="nucleotide sequence ID" value="NZ_JAMYJR010000009.1"/>
</dbReference>
<dbReference type="Proteomes" id="UP001523369">
    <property type="component" value="Unassembled WGS sequence"/>
</dbReference>
<keyword evidence="2" id="KW-1133">Transmembrane helix</keyword>
<gene>
    <name evidence="3" type="ORF">M1L60_10185</name>
</gene>
<proteinExistence type="predicted"/>